<feature type="chain" id="PRO_5046983829" evidence="1">
    <location>
        <begin position="20"/>
        <end position="147"/>
    </location>
</feature>
<dbReference type="Pfam" id="PF14534">
    <property type="entry name" value="DUF4440"/>
    <property type="match status" value="1"/>
</dbReference>
<dbReference type="InterPro" id="IPR027843">
    <property type="entry name" value="DUF4440"/>
</dbReference>
<organism evidence="3 4">
    <name type="scientific">Gilvimarinus gilvus</name>
    <dbReference type="NCBI Taxonomy" id="3058038"/>
    <lineage>
        <taxon>Bacteria</taxon>
        <taxon>Pseudomonadati</taxon>
        <taxon>Pseudomonadota</taxon>
        <taxon>Gammaproteobacteria</taxon>
        <taxon>Cellvibrionales</taxon>
        <taxon>Cellvibrionaceae</taxon>
        <taxon>Gilvimarinus</taxon>
    </lineage>
</organism>
<keyword evidence="4" id="KW-1185">Reference proteome</keyword>
<evidence type="ECO:0000259" key="2">
    <source>
        <dbReference type="Pfam" id="PF14534"/>
    </source>
</evidence>
<dbReference type="EMBL" id="JAXAFO010000020">
    <property type="protein sequence ID" value="MDX6850130.1"/>
    <property type="molecule type" value="Genomic_DNA"/>
</dbReference>
<sequence>MFRFVKYALLTFISPTVFADCLAPTELKALDYAYEQAIRQADADFLENTLLPQYVWVHNHAVVYETKSMLLARVAENYTAPKSREQTEVSIRRQGNTAVVTGLSTVDKFTDGPRRANRYHYMRTWVKTEAGCQLLAAQTMKVWSTEE</sequence>
<reference evidence="3 4" key="1">
    <citation type="submission" date="2023-11" db="EMBL/GenBank/DDBJ databases">
        <title>Gilvimarinus fulvus sp. nov., isolated from the surface of Kelp.</title>
        <authorList>
            <person name="Sun Y.Y."/>
            <person name="Gong Y."/>
            <person name="Du Z.J."/>
        </authorList>
    </citation>
    <scope>NUCLEOTIDE SEQUENCE [LARGE SCALE GENOMIC DNA]</scope>
    <source>
        <strain evidence="3 4">SDUM040013</strain>
    </source>
</reference>
<evidence type="ECO:0000313" key="4">
    <source>
        <dbReference type="Proteomes" id="UP001273505"/>
    </source>
</evidence>
<feature type="domain" description="DUF4440" evidence="2">
    <location>
        <begin position="27"/>
        <end position="134"/>
    </location>
</feature>
<gene>
    <name evidence="3" type="ORF">SCD92_12225</name>
</gene>
<dbReference type="Gene3D" id="3.10.450.50">
    <property type="match status" value="1"/>
</dbReference>
<evidence type="ECO:0000256" key="1">
    <source>
        <dbReference type="SAM" id="SignalP"/>
    </source>
</evidence>
<dbReference type="Proteomes" id="UP001273505">
    <property type="component" value="Unassembled WGS sequence"/>
</dbReference>
<dbReference type="RefSeq" id="WP_302723776.1">
    <property type="nucleotide sequence ID" value="NZ_JAULRU010000692.1"/>
</dbReference>
<name>A0ABU4RZA5_9GAMM</name>
<keyword evidence="1" id="KW-0732">Signal</keyword>
<dbReference type="InterPro" id="IPR032710">
    <property type="entry name" value="NTF2-like_dom_sf"/>
</dbReference>
<dbReference type="SUPFAM" id="SSF54427">
    <property type="entry name" value="NTF2-like"/>
    <property type="match status" value="1"/>
</dbReference>
<comment type="caution">
    <text evidence="3">The sequence shown here is derived from an EMBL/GenBank/DDBJ whole genome shotgun (WGS) entry which is preliminary data.</text>
</comment>
<evidence type="ECO:0000313" key="3">
    <source>
        <dbReference type="EMBL" id="MDX6850130.1"/>
    </source>
</evidence>
<proteinExistence type="predicted"/>
<accession>A0ABU4RZA5</accession>
<protein>
    <submittedName>
        <fullName evidence="3">Nuclear transport factor 2 family protein</fullName>
    </submittedName>
</protein>
<feature type="signal peptide" evidence="1">
    <location>
        <begin position="1"/>
        <end position="19"/>
    </location>
</feature>